<keyword evidence="3" id="KW-1185">Reference proteome</keyword>
<feature type="region of interest" description="Disordered" evidence="1">
    <location>
        <begin position="69"/>
        <end position="89"/>
    </location>
</feature>
<protein>
    <submittedName>
        <fullName evidence="2">Uncharacterized protein</fullName>
    </submittedName>
</protein>
<sequence length="89" mass="10116">MPFVDIWLSLTFARRPPFGAREEECCSEEMHLIEPACEAVRDGSPSRSDRPAAICDWITHCWRPPRSVSLETSSHPAFRNPCRQKSSSV</sequence>
<accession>A0A5C3N6T9</accession>
<name>A0A5C3N6T9_9AGAM</name>
<evidence type="ECO:0000313" key="2">
    <source>
        <dbReference type="EMBL" id="TFK52206.1"/>
    </source>
</evidence>
<reference evidence="2 3" key="1">
    <citation type="journal article" date="2019" name="Nat. Ecol. Evol.">
        <title>Megaphylogeny resolves global patterns of mushroom evolution.</title>
        <authorList>
            <person name="Varga T."/>
            <person name="Krizsan K."/>
            <person name="Foldi C."/>
            <person name="Dima B."/>
            <person name="Sanchez-Garcia M."/>
            <person name="Sanchez-Ramirez S."/>
            <person name="Szollosi G.J."/>
            <person name="Szarkandi J.G."/>
            <person name="Papp V."/>
            <person name="Albert L."/>
            <person name="Andreopoulos W."/>
            <person name="Angelini C."/>
            <person name="Antonin V."/>
            <person name="Barry K.W."/>
            <person name="Bougher N.L."/>
            <person name="Buchanan P."/>
            <person name="Buyck B."/>
            <person name="Bense V."/>
            <person name="Catcheside P."/>
            <person name="Chovatia M."/>
            <person name="Cooper J."/>
            <person name="Damon W."/>
            <person name="Desjardin D."/>
            <person name="Finy P."/>
            <person name="Geml J."/>
            <person name="Haridas S."/>
            <person name="Hughes K."/>
            <person name="Justo A."/>
            <person name="Karasinski D."/>
            <person name="Kautmanova I."/>
            <person name="Kiss B."/>
            <person name="Kocsube S."/>
            <person name="Kotiranta H."/>
            <person name="LaButti K.M."/>
            <person name="Lechner B.E."/>
            <person name="Liimatainen K."/>
            <person name="Lipzen A."/>
            <person name="Lukacs Z."/>
            <person name="Mihaltcheva S."/>
            <person name="Morgado L.N."/>
            <person name="Niskanen T."/>
            <person name="Noordeloos M.E."/>
            <person name="Ohm R.A."/>
            <person name="Ortiz-Santana B."/>
            <person name="Ovrebo C."/>
            <person name="Racz N."/>
            <person name="Riley R."/>
            <person name="Savchenko A."/>
            <person name="Shiryaev A."/>
            <person name="Soop K."/>
            <person name="Spirin V."/>
            <person name="Szebenyi C."/>
            <person name="Tomsovsky M."/>
            <person name="Tulloss R.E."/>
            <person name="Uehling J."/>
            <person name="Grigoriev I.V."/>
            <person name="Vagvolgyi C."/>
            <person name="Papp T."/>
            <person name="Martin F.M."/>
            <person name="Miettinen O."/>
            <person name="Hibbett D.S."/>
            <person name="Nagy L.G."/>
        </authorList>
    </citation>
    <scope>NUCLEOTIDE SEQUENCE [LARGE SCALE GENOMIC DNA]</scope>
    <source>
        <strain evidence="2 3">OMC1185</strain>
    </source>
</reference>
<gene>
    <name evidence="2" type="ORF">OE88DRAFT_1371179</name>
</gene>
<evidence type="ECO:0000313" key="3">
    <source>
        <dbReference type="Proteomes" id="UP000305948"/>
    </source>
</evidence>
<organism evidence="2 3">
    <name type="scientific">Heliocybe sulcata</name>
    <dbReference type="NCBI Taxonomy" id="5364"/>
    <lineage>
        <taxon>Eukaryota</taxon>
        <taxon>Fungi</taxon>
        <taxon>Dikarya</taxon>
        <taxon>Basidiomycota</taxon>
        <taxon>Agaricomycotina</taxon>
        <taxon>Agaricomycetes</taxon>
        <taxon>Gloeophyllales</taxon>
        <taxon>Gloeophyllaceae</taxon>
        <taxon>Heliocybe</taxon>
    </lineage>
</organism>
<dbReference type="Proteomes" id="UP000305948">
    <property type="component" value="Unassembled WGS sequence"/>
</dbReference>
<evidence type="ECO:0000256" key="1">
    <source>
        <dbReference type="SAM" id="MobiDB-lite"/>
    </source>
</evidence>
<dbReference type="EMBL" id="ML213509">
    <property type="protein sequence ID" value="TFK52206.1"/>
    <property type="molecule type" value="Genomic_DNA"/>
</dbReference>
<dbReference type="AlphaFoldDB" id="A0A5C3N6T9"/>
<proteinExistence type="predicted"/>